<evidence type="ECO:0000313" key="2">
    <source>
        <dbReference type="EMBL" id="CAL4171839.1"/>
    </source>
</evidence>
<dbReference type="Proteomes" id="UP001497623">
    <property type="component" value="Unassembled WGS sequence"/>
</dbReference>
<evidence type="ECO:0000313" key="3">
    <source>
        <dbReference type="Proteomes" id="UP001497623"/>
    </source>
</evidence>
<dbReference type="EMBL" id="CAXKWB010051853">
    <property type="protein sequence ID" value="CAL4171839.1"/>
    <property type="molecule type" value="Genomic_DNA"/>
</dbReference>
<gene>
    <name evidence="2" type="ORF">MNOR_LOCUS34204</name>
</gene>
<evidence type="ECO:0000259" key="1">
    <source>
        <dbReference type="PROSITE" id="PS50835"/>
    </source>
</evidence>
<keyword evidence="3" id="KW-1185">Reference proteome</keyword>
<sequence>MPLSDISQEEHALPLIINGTSSTVGYKAEAFIYCRVDKHDQANLHKYEIHWLDQNNIKVPKWSSDKYVFIIGDGRHIPESYLVFRDFNERYAGGIYTCELRNKKEGYFIASSKITISKAV</sequence>
<organism evidence="2 3">
    <name type="scientific">Meganyctiphanes norvegica</name>
    <name type="common">Northern krill</name>
    <name type="synonym">Thysanopoda norvegica</name>
    <dbReference type="NCBI Taxonomy" id="48144"/>
    <lineage>
        <taxon>Eukaryota</taxon>
        <taxon>Metazoa</taxon>
        <taxon>Ecdysozoa</taxon>
        <taxon>Arthropoda</taxon>
        <taxon>Crustacea</taxon>
        <taxon>Multicrustacea</taxon>
        <taxon>Malacostraca</taxon>
        <taxon>Eumalacostraca</taxon>
        <taxon>Eucarida</taxon>
        <taxon>Euphausiacea</taxon>
        <taxon>Euphausiidae</taxon>
        <taxon>Meganyctiphanes</taxon>
    </lineage>
</organism>
<dbReference type="AlphaFoldDB" id="A0AAV2SCJ8"/>
<reference evidence="2 3" key="1">
    <citation type="submission" date="2024-05" db="EMBL/GenBank/DDBJ databases">
        <authorList>
            <person name="Wallberg A."/>
        </authorList>
    </citation>
    <scope>NUCLEOTIDE SEQUENCE [LARGE SCALE GENOMIC DNA]</scope>
</reference>
<name>A0AAV2SCJ8_MEGNR</name>
<dbReference type="PROSITE" id="PS50835">
    <property type="entry name" value="IG_LIKE"/>
    <property type="match status" value="1"/>
</dbReference>
<comment type="caution">
    <text evidence="2">The sequence shown here is derived from an EMBL/GenBank/DDBJ whole genome shotgun (WGS) entry which is preliminary data.</text>
</comment>
<proteinExistence type="predicted"/>
<protein>
    <recommendedName>
        <fullName evidence="1">Ig-like domain-containing protein</fullName>
    </recommendedName>
</protein>
<accession>A0AAV2SCJ8</accession>
<feature type="domain" description="Ig-like" evidence="1">
    <location>
        <begin position="14"/>
        <end position="115"/>
    </location>
</feature>
<dbReference type="InterPro" id="IPR007110">
    <property type="entry name" value="Ig-like_dom"/>
</dbReference>